<evidence type="ECO:0000256" key="1">
    <source>
        <dbReference type="SAM" id="Coils"/>
    </source>
</evidence>
<keyword evidence="3" id="KW-1185">Reference proteome</keyword>
<dbReference type="AlphaFoldDB" id="A0A401P5K5"/>
<dbReference type="EMBL" id="BFAA01001633">
    <property type="protein sequence ID" value="GCB68383.1"/>
    <property type="molecule type" value="Genomic_DNA"/>
</dbReference>
<reference evidence="2 3" key="1">
    <citation type="journal article" date="2018" name="Nat. Ecol. Evol.">
        <title>Shark genomes provide insights into elasmobranch evolution and the origin of vertebrates.</title>
        <authorList>
            <person name="Hara Y"/>
            <person name="Yamaguchi K"/>
            <person name="Onimaru K"/>
            <person name="Kadota M"/>
            <person name="Koyanagi M"/>
            <person name="Keeley SD"/>
            <person name="Tatsumi K"/>
            <person name="Tanaka K"/>
            <person name="Motone F"/>
            <person name="Kageyama Y"/>
            <person name="Nozu R"/>
            <person name="Adachi N"/>
            <person name="Nishimura O"/>
            <person name="Nakagawa R"/>
            <person name="Tanegashima C"/>
            <person name="Kiyatake I"/>
            <person name="Matsumoto R"/>
            <person name="Murakumo K"/>
            <person name="Nishida K"/>
            <person name="Terakita A"/>
            <person name="Kuratani S"/>
            <person name="Sato K"/>
            <person name="Hyodo S Kuraku.S."/>
        </authorList>
    </citation>
    <scope>NUCLEOTIDE SEQUENCE [LARGE SCALE GENOMIC DNA]</scope>
</reference>
<sequence length="122" mass="14199">MQDEMRSVKDKIQTFKGDKENLKKQIKDLVNELKGCKEQSVIMEEKFRKELNSQLAKLTAWLAGRKEHQRQEIAHLWGAAQAIRRLKISGNRKGKRAHDEEGWGKAGLWLGLREWEGYIEGL</sequence>
<accession>A0A401P5K5</accession>
<organism evidence="2 3">
    <name type="scientific">Scyliorhinus torazame</name>
    <name type="common">Cloudy catshark</name>
    <name type="synonym">Catulus torazame</name>
    <dbReference type="NCBI Taxonomy" id="75743"/>
    <lineage>
        <taxon>Eukaryota</taxon>
        <taxon>Metazoa</taxon>
        <taxon>Chordata</taxon>
        <taxon>Craniata</taxon>
        <taxon>Vertebrata</taxon>
        <taxon>Chondrichthyes</taxon>
        <taxon>Elasmobranchii</taxon>
        <taxon>Galeomorphii</taxon>
        <taxon>Galeoidea</taxon>
        <taxon>Carcharhiniformes</taxon>
        <taxon>Scyliorhinidae</taxon>
        <taxon>Scyliorhinus</taxon>
    </lineage>
</organism>
<dbReference type="Proteomes" id="UP000288216">
    <property type="component" value="Unassembled WGS sequence"/>
</dbReference>
<feature type="coiled-coil region" evidence="1">
    <location>
        <begin position="5"/>
        <end position="46"/>
    </location>
</feature>
<evidence type="ECO:0000313" key="3">
    <source>
        <dbReference type="Proteomes" id="UP000288216"/>
    </source>
</evidence>
<gene>
    <name evidence="2" type="ORF">scyTo_0005293</name>
</gene>
<keyword evidence="1" id="KW-0175">Coiled coil</keyword>
<comment type="caution">
    <text evidence="2">The sequence shown here is derived from an EMBL/GenBank/DDBJ whole genome shotgun (WGS) entry which is preliminary data.</text>
</comment>
<name>A0A401P5K5_SCYTO</name>
<evidence type="ECO:0000313" key="2">
    <source>
        <dbReference type="EMBL" id="GCB68383.1"/>
    </source>
</evidence>
<protein>
    <submittedName>
        <fullName evidence="2">Uncharacterized protein</fullName>
    </submittedName>
</protein>
<proteinExistence type="predicted"/>